<accession>A0A066ZPZ0</accession>
<gene>
    <name evidence="7" type="ORF">EI16_04525</name>
</gene>
<dbReference type="RefSeq" id="WP_029909957.1">
    <property type="nucleotide sequence ID" value="NZ_AP020335.1"/>
</dbReference>
<dbReference type="InterPro" id="IPR001775">
    <property type="entry name" value="GspD/PilQ"/>
</dbReference>
<dbReference type="GO" id="GO:0015627">
    <property type="term" value="C:type II protein secretion system complex"/>
    <property type="evidence" value="ECO:0007669"/>
    <property type="project" value="TreeGrafter"/>
</dbReference>
<keyword evidence="3" id="KW-0472">Membrane</keyword>
<dbReference type="GO" id="GO:0016020">
    <property type="term" value="C:membrane"/>
    <property type="evidence" value="ECO:0007669"/>
    <property type="project" value="UniProtKB-SubCell"/>
</dbReference>
<dbReference type="PANTHER" id="PTHR30332">
    <property type="entry name" value="PROBABLE GENERAL SECRETION PATHWAY PROTEIN D"/>
    <property type="match status" value="1"/>
</dbReference>
<comment type="similarity">
    <text evidence="4">Belongs to the bacterial secretin family.</text>
</comment>
<feature type="domain" description="Type II/III secretion system secretin-like" evidence="6">
    <location>
        <begin position="370"/>
        <end position="547"/>
    </location>
</feature>
<dbReference type="STRING" id="28885.EI16_04525"/>
<evidence type="ECO:0000313" key="7">
    <source>
        <dbReference type="EMBL" id="KDN95572.1"/>
    </source>
</evidence>
<dbReference type="InterPro" id="IPR004846">
    <property type="entry name" value="T2SS/T3SS_dom"/>
</dbReference>
<keyword evidence="8" id="KW-1185">Reference proteome</keyword>
<dbReference type="Proteomes" id="UP000027341">
    <property type="component" value="Unassembled WGS sequence"/>
</dbReference>
<dbReference type="Pfam" id="PF00263">
    <property type="entry name" value="Secretin"/>
    <property type="match status" value="1"/>
</dbReference>
<dbReference type="InterPro" id="IPR050810">
    <property type="entry name" value="Bact_Secretion_Sys_Channel"/>
</dbReference>
<comment type="subcellular location">
    <subcellularLocation>
        <location evidence="1">Membrane</location>
    </subcellularLocation>
</comment>
<sequence length="569" mass="62480">MKTKIFALSILFFGLQSCSTSQTVKRDPVAPPLSKDFNLEGHLTTRPTLKSDGSAQMDAPIPSLVGVQAININPDTGVVKKLYSVSAVKVPVNDLLYNLSVDAKKQLDLSSEVKGEVTINALNQPLDEILKRITEQVGAVYELSNGTISIRPDTPYWHTYRVDYVNVRKQVKDSTVMKMSVGDIGNGSDSGDAKASEFRMNVETTNDFWGALVSNISSMAQLGSEVTKNVRVRNSNHNAESSAGIDGGSLTKNTSASGGDTDSVTDIKVKNTDNVVVNKEAGLVSVYTTRNRQQRISHYLDKVMHRTSKQVLIEATVVEVELNDQYQAGVDWSAVSGSNSASQKLLGLNLSNAPFFNLSLSNGMFDLKMLQQFGNTKVLSSPKIMAMNNQSAMLKVVKNQVYFTVEVDSQISNGLQSTTFETTVHTVPVGFMMNMTPFISDDGKISINVRPTLSRIVGYVNDPNPELAKQNVKSEIPVVQEREMDSVLKLRDKQTAIIGGLIQDTHDNQKQGVPFLSSIPWLGDLFTYRDDTVKKTELIIFIRPIIVNNPDIDNGDLKSVRKFLKTKSS</sequence>
<evidence type="ECO:0000256" key="5">
    <source>
        <dbReference type="SAM" id="MobiDB-lite"/>
    </source>
</evidence>
<evidence type="ECO:0000256" key="4">
    <source>
        <dbReference type="RuleBase" id="RU004003"/>
    </source>
</evidence>
<evidence type="ECO:0000256" key="1">
    <source>
        <dbReference type="ARBA" id="ARBA00004370"/>
    </source>
</evidence>
<reference evidence="7 8" key="1">
    <citation type="submission" date="2014-04" db="EMBL/GenBank/DDBJ databases">
        <title>Draft genome sequence of Hydrogenovibrio marinus MH-110, a model organism for aerobic H2 metabolism.</title>
        <authorList>
            <person name="Cha H.J."/>
            <person name="Jo B.H."/>
            <person name="Hwang B.H."/>
        </authorList>
    </citation>
    <scope>NUCLEOTIDE SEQUENCE [LARGE SCALE GENOMIC DNA]</scope>
    <source>
        <strain evidence="7 8">MH-110</strain>
    </source>
</reference>
<keyword evidence="2" id="KW-0732">Signal</keyword>
<protein>
    <submittedName>
        <fullName evidence="7">Type II and III secretion system protein</fullName>
    </submittedName>
</protein>
<dbReference type="Gene3D" id="3.55.50.30">
    <property type="match status" value="1"/>
</dbReference>
<dbReference type="PRINTS" id="PR00811">
    <property type="entry name" value="BCTERIALGSPD"/>
</dbReference>
<dbReference type="AlphaFoldDB" id="A0A066ZPZ0"/>
<dbReference type="PANTHER" id="PTHR30332:SF24">
    <property type="entry name" value="SECRETIN GSPD-RELATED"/>
    <property type="match status" value="1"/>
</dbReference>
<comment type="caution">
    <text evidence="7">The sequence shown here is derived from an EMBL/GenBank/DDBJ whole genome shotgun (WGS) entry which is preliminary data.</text>
</comment>
<name>A0A066ZPZ0_HYDMR</name>
<feature type="region of interest" description="Disordered" evidence="5">
    <location>
        <begin position="238"/>
        <end position="265"/>
    </location>
</feature>
<dbReference type="GO" id="GO:0009306">
    <property type="term" value="P:protein secretion"/>
    <property type="evidence" value="ECO:0007669"/>
    <property type="project" value="InterPro"/>
</dbReference>
<evidence type="ECO:0000313" key="8">
    <source>
        <dbReference type="Proteomes" id="UP000027341"/>
    </source>
</evidence>
<organism evidence="7 8">
    <name type="scientific">Hydrogenovibrio marinus</name>
    <dbReference type="NCBI Taxonomy" id="28885"/>
    <lineage>
        <taxon>Bacteria</taxon>
        <taxon>Pseudomonadati</taxon>
        <taxon>Pseudomonadota</taxon>
        <taxon>Gammaproteobacteria</taxon>
        <taxon>Thiotrichales</taxon>
        <taxon>Piscirickettsiaceae</taxon>
        <taxon>Hydrogenovibrio</taxon>
    </lineage>
</organism>
<proteinExistence type="inferred from homology"/>
<dbReference type="PROSITE" id="PS51257">
    <property type="entry name" value="PROKAR_LIPOPROTEIN"/>
    <property type="match status" value="1"/>
</dbReference>
<evidence type="ECO:0000259" key="6">
    <source>
        <dbReference type="Pfam" id="PF00263"/>
    </source>
</evidence>
<evidence type="ECO:0000256" key="3">
    <source>
        <dbReference type="ARBA" id="ARBA00023136"/>
    </source>
</evidence>
<dbReference type="EMBL" id="JMIU01000001">
    <property type="protein sequence ID" value="KDN95572.1"/>
    <property type="molecule type" value="Genomic_DNA"/>
</dbReference>
<feature type="compositionally biased region" description="Polar residues" evidence="5">
    <location>
        <begin position="250"/>
        <end position="264"/>
    </location>
</feature>
<evidence type="ECO:0000256" key="2">
    <source>
        <dbReference type="ARBA" id="ARBA00022729"/>
    </source>
</evidence>